<evidence type="ECO:0000313" key="2">
    <source>
        <dbReference type="EnsemblPlants" id="AET1Gv20187200.12"/>
    </source>
</evidence>
<dbReference type="Gramene" id="AET1Gv20187200.12">
    <property type="protein sequence ID" value="AET1Gv20187200.12"/>
    <property type="gene ID" value="AET1Gv20187200"/>
</dbReference>
<feature type="compositionally biased region" description="Low complexity" evidence="1">
    <location>
        <begin position="110"/>
        <end position="126"/>
    </location>
</feature>
<organism evidence="2 3">
    <name type="scientific">Aegilops tauschii subsp. strangulata</name>
    <name type="common">Goatgrass</name>
    <dbReference type="NCBI Taxonomy" id="200361"/>
    <lineage>
        <taxon>Eukaryota</taxon>
        <taxon>Viridiplantae</taxon>
        <taxon>Streptophyta</taxon>
        <taxon>Embryophyta</taxon>
        <taxon>Tracheophyta</taxon>
        <taxon>Spermatophyta</taxon>
        <taxon>Magnoliopsida</taxon>
        <taxon>Liliopsida</taxon>
        <taxon>Poales</taxon>
        <taxon>Poaceae</taxon>
        <taxon>BOP clade</taxon>
        <taxon>Pooideae</taxon>
        <taxon>Triticodae</taxon>
        <taxon>Triticeae</taxon>
        <taxon>Triticinae</taxon>
        <taxon>Aegilops</taxon>
    </lineage>
</organism>
<dbReference type="EnsemblPlants" id="AET1Gv20187200.13">
    <property type="protein sequence ID" value="AET1Gv20187200.13"/>
    <property type="gene ID" value="AET1Gv20187200"/>
</dbReference>
<reference evidence="3" key="1">
    <citation type="journal article" date="2014" name="Science">
        <title>Ancient hybridizations among the ancestral genomes of bread wheat.</title>
        <authorList>
            <consortium name="International Wheat Genome Sequencing Consortium,"/>
            <person name="Marcussen T."/>
            <person name="Sandve S.R."/>
            <person name="Heier L."/>
            <person name="Spannagl M."/>
            <person name="Pfeifer M."/>
            <person name="Jakobsen K.S."/>
            <person name="Wulff B.B."/>
            <person name="Steuernagel B."/>
            <person name="Mayer K.F."/>
            <person name="Olsen O.A."/>
        </authorList>
    </citation>
    <scope>NUCLEOTIDE SEQUENCE [LARGE SCALE GENOMIC DNA]</scope>
    <source>
        <strain evidence="3">cv. AL8/78</strain>
    </source>
</reference>
<reference evidence="2" key="4">
    <citation type="submission" date="2019-03" db="UniProtKB">
        <authorList>
            <consortium name="EnsemblPlants"/>
        </authorList>
    </citation>
    <scope>IDENTIFICATION</scope>
</reference>
<reference evidence="2" key="3">
    <citation type="journal article" date="2017" name="Nature">
        <title>Genome sequence of the progenitor of the wheat D genome Aegilops tauschii.</title>
        <authorList>
            <person name="Luo M.C."/>
            <person name="Gu Y.Q."/>
            <person name="Puiu D."/>
            <person name="Wang H."/>
            <person name="Twardziok S.O."/>
            <person name="Deal K.R."/>
            <person name="Huo N."/>
            <person name="Zhu T."/>
            <person name="Wang L."/>
            <person name="Wang Y."/>
            <person name="McGuire P.E."/>
            <person name="Liu S."/>
            <person name="Long H."/>
            <person name="Ramasamy R.K."/>
            <person name="Rodriguez J.C."/>
            <person name="Van S.L."/>
            <person name="Yuan L."/>
            <person name="Wang Z."/>
            <person name="Xia Z."/>
            <person name="Xiao L."/>
            <person name="Anderson O.D."/>
            <person name="Ouyang S."/>
            <person name="Liang Y."/>
            <person name="Zimin A.V."/>
            <person name="Pertea G."/>
            <person name="Qi P."/>
            <person name="Bennetzen J.L."/>
            <person name="Dai X."/>
            <person name="Dawson M.W."/>
            <person name="Muller H.G."/>
            <person name="Kugler K."/>
            <person name="Rivarola-Duarte L."/>
            <person name="Spannagl M."/>
            <person name="Mayer K.F.X."/>
            <person name="Lu F.H."/>
            <person name="Bevan M.W."/>
            <person name="Leroy P."/>
            <person name="Li P."/>
            <person name="You F.M."/>
            <person name="Sun Q."/>
            <person name="Liu Z."/>
            <person name="Lyons E."/>
            <person name="Wicker T."/>
            <person name="Salzberg S.L."/>
            <person name="Devos K.M."/>
            <person name="Dvorak J."/>
        </authorList>
    </citation>
    <scope>NUCLEOTIDE SEQUENCE [LARGE SCALE GENOMIC DNA]</scope>
    <source>
        <strain evidence="2">cv. AL8/78</strain>
    </source>
</reference>
<dbReference type="Proteomes" id="UP000015105">
    <property type="component" value="Chromosome 1D"/>
</dbReference>
<evidence type="ECO:0000256" key="1">
    <source>
        <dbReference type="SAM" id="MobiDB-lite"/>
    </source>
</evidence>
<proteinExistence type="predicted"/>
<reference evidence="2" key="5">
    <citation type="journal article" date="2021" name="G3 (Bethesda)">
        <title>Aegilops tauschii genome assembly Aet v5.0 features greater sequence contiguity and improved annotation.</title>
        <authorList>
            <person name="Wang L."/>
            <person name="Zhu T."/>
            <person name="Rodriguez J.C."/>
            <person name="Deal K.R."/>
            <person name="Dubcovsky J."/>
            <person name="McGuire P.E."/>
            <person name="Lux T."/>
            <person name="Spannagl M."/>
            <person name="Mayer K.F.X."/>
            <person name="Baldrich P."/>
            <person name="Meyers B.C."/>
            <person name="Huo N."/>
            <person name="Gu Y.Q."/>
            <person name="Zhou H."/>
            <person name="Devos K.M."/>
            <person name="Bennetzen J.L."/>
            <person name="Unver T."/>
            <person name="Budak H."/>
            <person name="Gulick P.J."/>
            <person name="Galiba G."/>
            <person name="Kalapos B."/>
            <person name="Nelson D.R."/>
            <person name="Li P."/>
            <person name="You F.M."/>
            <person name="Luo M.C."/>
            <person name="Dvorak J."/>
        </authorList>
    </citation>
    <scope>NUCLEOTIDE SEQUENCE [LARGE SCALE GENOMIC DNA]</scope>
    <source>
        <strain evidence="2">cv. AL8/78</strain>
    </source>
</reference>
<reference evidence="3" key="2">
    <citation type="journal article" date="2017" name="Nat. Plants">
        <title>The Aegilops tauschii genome reveals multiple impacts of transposons.</title>
        <authorList>
            <person name="Zhao G."/>
            <person name="Zou C."/>
            <person name="Li K."/>
            <person name="Wang K."/>
            <person name="Li T."/>
            <person name="Gao L."/>
            <person name="Zhang X."/>
            <person name="Wang H."/>
            <person name="Yang Z."/>
            <person name="Liu X."/>
            <person name="Jiang W."/>
            <person name="Mao L."/>
            <person name="Kong X."/>
            <person name="Jiao Y."/>
            <person name="Jia J."/>
        </authorList>
    </citation>
    <scope>NUCLEOTIDE SEQUENCE [LARGE SCALE GENOMIC DNA]</scope>
    <source>
        <strain evidence="3">cv. AL8/78</strain>
    </source>
</reference>
<dbReference type="EnsemblPlants" id="AET1Gv20187200.11">
    <property type="protein sequence ID" value="AET1Gv20187200.11"/>
    <property type="gene ID" value="AET1Gv20187200"/>
</dbReference>
<evidence type="ECO:0000313" key="3">
    <source>
        <dbReference type="Proteomes" id="UP000015105"/>
    </source>
</evidence>
<dbReference type="Gramene" id="AET1Gv20187200.13">
    <property type="protein sequence ID" value="AET1Gv20187200.13"/>
    <property type="gene ID" value="AET1Gv20187200"/>
</dbReference>
<dbReference type="AlphaFoldDB" id="A0A452XVQ0"/>
<dbReference type="Gramene" id="AET1Gv20187200.11">
    <property type="protein sequence ID" value="AET1Gv20187200.11"/>
    <property type="gene ID" value="AET1Gv20187200"/>
</dbReference>
<keyword evidence="3" id="KW-1185">Reference proteome</keyword>
<dbReference type="EnsemblPlants" id="AET1Gv20187200.12">
    <property type="protein sequence ID" value="AET1Gv20187200.12"/>
    <property type="gene ID" value="AET1Gv20187200"/>
</dbReference>
<name>A0A452XVQ0_AEGTS</name>
<sequence length="162" mass="17256">MRGSLLNPWLLDESGAQRSSAAQTPPLPYLRLVVNTHGWLFCPSLSLCRVVFLLPFLPTPPKSASNLRKLGHGIDECGGGFGRRSCHGRMLVAADEMGVLGVTRVGGRSGATERGAGRRSGAAAAWSGGGARRRPRINIREEASGLSRVVEWIAGDLSVVRL</sequence>
<protein>
    <submittedName>
        <fullName evidence="2">Uncharacterized protein</fullName>
    </submittedName>
</protein>
<accession>A0A452XVQ0</accession>
<feature type="region of interest" description="Disordered" evidence="1">
    <location>
        <begin position="108"/>
        <end position="129"/>
    </location>
</feature>